<evidence type="ECO:0000313" key="2">
    <source>
        <dbReference type="Proteomes" id="UP000054776"/>
    </source>
</evidence>
<dbReference type="EMBL" id="JYDH01000124">
    <property type="protein sequence ID" value="KRY31181.1"/>
    <property type="molecule type" value="Genomic_DNA"/>
</dbReference>
<sequence length="72" mass="8256">MRGYRDDRFIFENPFELAVKIPISGKRQCNSAKQAAEEKIHLFVGRAPGQENLKEILFLDSDVDCKDKQAMV</sequence>
<keyword evidence="2" id="KW-1185">Reference proteome</keyword>
<accession>A0A0V1B2S4</accession>
<dbReference type="Proteomes" id="UP000054776">
    <property type="component" value="Unassembled WGS sequence"/>
</dbReference>
<proteinExistence type="predicted"/>
<evidence type="ECO:0000313" key="1">
    <source>
        <dbReference type="EMBL" id="KRY31181.1"/>
    </source>
</evidence>
<gene>
    <name evidence="1" type="ORF">T01_7415</name>
</gene>
<dbReference type="AlphaFoldDB" id="A0A0V1B2S4"/>
<name>A0A0V1B2S4_TRISP</name>
<organism evidence="1 2">
    <name type="scientific">Trichinella spiralis</name>
    <name type="common">Trichina worm</name>
    <dbReference type="NCBI Taxonomy" id="6334"/>
    <lineage>
        <taxon>Eukaryota</taxon>
        <taxon>Metazoa</taxon>
        <taxon>Ecdysozoa</taxon>
        <taxon>Nematoda</taxon>
        <taxon>Enoplea</taxon>
        <taxon>Dorylaimia</taxon>
        <taxon>Trichinellida</taxon>
        <taxon>Trichinellidae</taxon>
        <taxon>Trichinella</taxon>
    </lineage>
</organism>
<dbReference type="InParanoid" id="A0A0V1B2S4"/>
<protein>
    <submittedName>
        <fullName evidence="1">Uncharacterized protein</fullName>
    </submittedName>
</protein>
<reference evidence="1 2" key="1">
    <citation type="submission" date="2015-01" db="EMBL/GenBank/DDBJ databases">
        <title>Evolution of Trichinella species and genotypes.</title>
        <authorList>
            <person name="Korhonen P.K."/>
            <person name="Edoardo P."/>
            <person name="Giuseppe L.R."/>
            <person name="Gasser R.B."/>
        </authorList>
    </citation>
    <scope>NUCLEOTIDE SEQUENCE [LARGE SCALE GENOMIC DNA]</scope>
    <source>
        <strain evidence="1">ISS3</strain>
    </source>
</reference>
<comment type="caution">
    <text evidence="1">The sequence shown here is derived from an EMBL/GenBank/DDBJ whole genome shotgun (WGS) entry which is preliminary data.</text>
</comment>